<proteinExistence type="predicted"/>
<evidence type="ECO:0000313" key="3">
    <source>
        <dbReference type="Proteomes" id="UP001157418"/>
    </source>
</evidence>
<dbReference type="PANTHER" id="PTHR47481:SF38">
    <property type="entry name" value="POU DOMAIN, CLASS 4, TRANSCRIPTION FACTOR 1-LIKE"/>
    <property type="match status" value="1"/>
</dbReference>
<dbReference type="Gene3D" id="3.60.15.10">
    <property type="entry name" value="Ribonuclease Z/Hydroxyacylglutathione hydrolase-like"/>
    <property type="match status" value="1"/>
</dbReference>
<dbReference type="EMBL" id="CAKMRJ010000001">
    <property type="protein sequence ID" value="CAH1414481.1"/>
    <property type="molecule type" value="Genomic_DNA"/>
</dbReference>
<name>A0AAU9LM01_9ASTR</name>
<accession>A0AAU9LM01</accession>
<sequence>MYLFRGDFGKMLYTGDFRWEVTSKITEIGKNMLLSALNNHKVDTLYIDNTYCNPSYSFPSREVAAQQEASRSKPATDKDKENVDAVALHKRHDSIVLQWIYSTISKDLLITILKPDSTAEQACKLLENIFIDSKPSRALYLENKFSNVKLESFSNVSAYCQELKTLSDQLTNVDAPVSNDRLVLQLINGLGDKFESLATILQQSTPLPDFYTARSKLIPEETRKNHNFSTILTATTSKASTDTATAALNTQTTATTDRQHHPLPTEQQYRSSSVRGQFQQFDYGGRGRHNGRGGRGRGRGRGRVANFHQNYYPQQPTIGWNAPWQPQQWNFPPAPYPTNPVNSYQNRNPNFAGVLGANPYGYAASKSNTPTNIDQAMHTMTLNPDQNWYLDSGATNHMSNTTEIVEFVKFICPTQMKGIVSSSSSYVDPCYHLRHIYGTSSLYEKYMVEEDRERVRGKCMSDEKLKRKRIKHYHSSFCKSRVSLLRRFKCGVKLSNEEYCDD</sequence>
<dbReference type="InterPro" id="IPR036866">
    <property type="entry name" value="RibonucZ/Hydroxyglut_hydro"/>
</dbReference>
<evidence type="ECO:0000256" key="1">
    <source>
        <dbReference type="SAM" id="MobiDB-lite"/>
    </source>
</evidence>
<keyword evidence="3" id="KW-1185">Reference proteome</keyword>
<dbReference type="PANTHER" id="PTHR47481">
    <property type="match status" value="1"/>
</dbReference>
<protein>
    <recommendedName>
        <fullName evidence="4">DNA repair metallo-beta-lactamase domain-containing protein</fullName>
    </recommendedName>
</protein>
<organism evidence="2 3">
    <name type="scientific">Lactuca virosa</name>
    <dbReference type="NCBI Taxonomy" id="75947"/>
    <lineage>
        <taxon>Eukaryota</taxon>
        <taxon>Viridiplantae</taxon>
        <taxon>Streptophyta</taxon>
        <taxon>Embryophyta</taxon>
        <taxon>Tracheophyta</taxon>
        <taxon>Spermatophyta</taxon>
        <taxon>Magnoliopsida</taxon>
        <taxon>eudicotyledons</taxon>
        <taxon>Gunneridae</taxon>
        <taxon>Pentapetalae</taxon>
        <taxon>asterids</taxon>
        <taxon>campanulids</taxon>
        <taxon>Asterales</taxon>
        <taxon>Asteraceae</taxon>
        <taxon>Cichorioideae</taxon>
        <taxon>Cichorieae</taxon>
        <taxon>Lactucinae</taxon>
        <taxon>Lactuca</taxon>
    </lineage>
</organism>
<dbReference type="AlphaFoldDB" id="A0AAU9LM01"/>
<gene>
    <name evidence="2" type="ORF">LVIROSA_LOCUS2394</name>
</gene>
<dbReference type="Proteomes" id="UP001157418">
    <property type="component" value="Unassembled WGS sequence"/>
</dbReference>
<dbReference type="Pfam" id="PF14223">
    <property type="entry name" value="Retrotran_gag_2"/>
    <property type="match status" value="1"/>
</dbReference>
<evidence type="ECO:0000313" key="2">
    <source>
        <dbReference type="EMBL" id="CAH1414481.1"/>
    </source>
</evidence>
<feature type="compositionally biased region" description="Basic residues" evidence="1">
    <location>
        <begin position="286"/>
        <end position="300"/>
    </location>
</feature>
<comment type="caution">
    <text evidence="2">The sequence shown here is derived from an EMBL/GenBank/DDBJ whole genome shotgun (WGS) entry which is preliminary data.</text>
</comment>
<feature type="region of interest" description="Disordered" evidence="1">
    <location>
        <begin position="252"/>
        <end position="300"/>
    </location>
</feature>
<dbReference type="Gene3D" id="3.40.50.12650">
    <property type="match status" value="1"/>
</dbReference>
<reference evidence="2 3" key="1">
    <citation type="submission" date="2022-01" db="EMBL/GenBank/DDBJ databases">
        <authorList>
            <person name="Xiong W."/>
            <person name="Schranz E."/>
        </authorList>
    </citation>
    <scope>NUCLEOTIDE SEQUENCE [LARGE SCALE GENOMIC DNA]</scope>
</reference>
<evidence type="ECO:0008006" key="4">
    <source>
        <dbReference type="Google" id="ProtNLM"/>
    </source>
</evidence>
<feature type="compositionally biased region" description="Polar residues" evidence="1">
    <location>
        <begin position="265"/>
        <end position="280"/>
    </location>
</feature>